<sequence>MLVLVVLCGALGCGETGRAPADRRPAVAQVEATPSPEVSPPGASFDAQLYAEDVPLGQLPLSVSIETLGGVATVLLPRGCQLPCEHSEVFTTALANQPSVELHVVQGEAELAAHNREIGRMHLSGLPPAPAGVPQIRVSFSVDARGRLRVSAQDLASHAVRPVNVAGPRGEPVTAEQVRQLQVGAPNLAAAPVDPAAAKVSLFEADVATDRLPLSIGVETVRGEVAVLFARGSLMPARRTEIFSTALDNQAQVEVHLIQGERALAVDNRTLGKFVLTGIPPAERGIPQIELTLAVDTNGVLSASAIDLGTRRQQQVEIVAGASAGLSQADVDRMLADAVAARAQDDQLRGRIAALNELDSLIHGARGLLASLRSGGRATTIQALEVALQAAVSVVGVDPREADLAAVAAARSRLEAASHQASRELYATAGPSQVQ</sequence>
<dbReference type="SUPFAM" id="SSF100920">
    <property type="entry name" value="Heat shock protein 70kD (HSP70), peptide-binding domain"/>
    <property type="match status" value="2"/>
</dbReference>
<organism evidence="4 5">
    <name type="scientific">Enhygromyxa salina</name>
    <dbReference type="NCBI Taxonomy" id="215803"/>
    <lineage>
        <taxon>Bacteria</taxon>
        <taxon>Pseudomonadati</taxon>
        <taxon>Myxococcota</taxon>
        <taxon>Polyangia</taxon>
        <taxon>Nannocystales</taxon>
        <taxon>Nannocystaceae</taxon>
        <taxon>Enhygromyxa</taxon>
    </lineage>
</organism>
<dbReference type="Proteomes" id="UP000238823">
    <property type="component" value="Unassembled WGS sequence"/>
</dbReference>
<comment type="caution">
    <text evidence="4">The sequence shown here is derived from an EMBL/GenBank/DDBJ whole genome shotgun (WGS) entry which is preliminary data.</text>
</comment>
<name>A0A2S9YFN6_9BACT</name>
<evidence type="ECO:0000313" key="5">
    <source>
        <dbReference type="Proteomes" id="UP000238823"/>
    </source>
</evidence>
<evidence type="ECO:0000313" key="4">
    <source>
        <dbReference type="EMBL" id="PRQ03927.1"/>
    </source>
</evidence>
<dbReference type="GO" id="GO:0140662">
    <property type="term" value="F:ATP-dependent protein folding chaperone"/>
    <property type="evidence" value="ECO:0007669"/>
    <property type="project" value="InterPro"/>
</dbReference>
<evidence type="ECO:0000256" key="3">
    <source>
        <dbReference type="SAM" id="MobiDB-lite"/>
    </source>
</evidence>
<dbReference type="PRINTS" id="PR00301">
    <property type="entry name" value="HEATSHOCK70"/>
</dbReference>
<protein>
    <submittedName>
        <fullName evidence="4">Chaperone protein DnaK</fullName>
    </submittedName>
</protein>
<keyword evidence="1" id="KW-0547">Nucleotide-binding</keyword>
<dbReference type="Pfam" id="PF00012">
    <property type="entry name" value="HSP70"/>
    <property type="match status" value="2"/>
</dbReference>
<keyword evidence="2" id="KW-0067">ATP-binding</keyword>
<dbReference type="InterPro" id="IPR029047">
    <property type="entry name" value="HSP70_peptide-bd_sf"/>
</dbReference>
<feature type="region of interest" description="Disordered" evidence="3">
    <location>
        <begin position="16"/>
        <end position="42"/>
    </location>
</feature>
<dbReference type="PANTHER" id="PTHR19375">
    <property type="entry name" value="HEAT SHOCK PROTEIN 70KDA"/>
    <property type="match status" value="1"/>
</dbReference>
<evidence type="ECO:0000256" key="2">
    <source>
        <dbReference type="ARBA" id="ARBA00022840"/>
    </source>
</evidence>
<proteinExistence type="predicted"/>
<reference evidence="4 5" key="1">
    <citation type="submission" date="2018-03" db="EMBL/GenBank/DDBJ databases">
        <title>Draft Genome Sequences of the Obligatory Marine Myxobacteria Enhygromyxa salina SWB007.</title>
        <authorList>
            <person name="Poehlein A."/>
            <person name="Moghaddam J.A."/>
            <person name="Harms H."/>
            <person name="Alanjari M."/>
            <person name="Koenig G.M."/>
            <person name="Daniel R."/>
            <person name="Schaeberle T.F."/>
        </authorList>
    </citation>
    <scope>NUCLEOTIDE SEQUENCE [LARGE SCALE GENOMIC DNA]</scope>
    <source>
        <strain evidence="4 5">SWB007</strain>
    </source>
</reference>
<dbReference type="GO" id="GO:0005524">
    <property type="term" value="F:ATP binding"/>
    <property type="evidence" value="ECO:0007669"/>
    <property type="project" value="UniProtKB-KW"/>
</dbReference>
<accession>A0A2S9YFN6</accession>
<dbReference type="InterPro" id="IPR013126">
    <property type="entry name" value="Hsp_70_fam"/>
</dbReference>
<gene>
    <name evidence="4" type="primary">dnaK_6</name>
    <name evidence="4" type="ORF">ENSA7_52180</name>
</gene>
<evidence type="ECO:0000256" key="1">
    <source>
        <dbReference type="ARBA" id="ARBA00022741"/>
    </source>
</evidence>
<dbReference type="EMBL" id="PVNL01000106">
    <property type="protein sequence ID" value="PRQ03927.1"/>
    <property type="molecule type" value="Genomic_DNA"/>
</dbReference>
<dbReference type="AlphaFoldDB" id="A0A2S9YFN6"/>
<dbReference type="Gene3D" id="2.60.34.10">
    <property type="entry name" value="Substrate Binding Domain Of DNAk, Chain A, domain 1"/>
    <property type="match status" value="2"/>
</dbReference>